<dbReference type="PROSITE" id="PS50118">
    <property type="entry name" value="HMG_BOX_2"/>
    <property type="match status" value="1"/>
</dbReference>
<dbReference type="InterPro" id="IPR009071">
    <property type="entry name" value="HMG_box_dom"/>
</dbReference>
<name>H0EQQ2_GLAL7</name>
<keyword evidence="1" id="KW-0238">DNA-binding</keyword>
<feature type="domain" description="HMG box" evidence="2">
    <location>
        <begin position="14"/>
        <end position="67"/>
    </location>
</feature>
<sequence>MFAVTSKTPGEGRRAYSPSAYFFFAHEQRVNLQEEYPDATISAIQKTSAQLWQKMNTSERAPYEELALGLETPSRATKACGLREQMKMEMVIGF</sequence>
<dbReference type="SMART" id="SM00398">
    <property type="entry name" value="HMG"/>
    <property type="match status" value="1"/>
</dbReference>
<dbReference type="InterPro" id="IPR036910">
    <property type="entry name" value="HMG_box_dom_sf"/>
</dbReference>
<gene>
    <name evidence="3" type="ORF">M7I_5006</name>
</gene>
<reference evidence="3 4" key="1">
    <citation type="journal article" date="2012" name="Eukaryot. Cell">
        <title>Genome sequence of the fungus Glarea lozoyensis: the first genome sequence of a species from the Helotiaceae family.</title>
        <authorList>
            <person name="Youssar L."/>
            <person name="Gruening B.A."/>
            <person name="Erxleben A."/>
            <person name="Guenther S."/>
            <person name="Huettel W."/>
        </authorList>
    </citation>
    <scope>NUCLEOTIDE SEQUENCE [LARGE SCALE GENOMIC DNA]</scope>
    <source>
        <strain evidence="4">ATCC 74030 / MF5533</strain>
    </source>
</reference>
<dbReference type="OrthoDB" id="1919336at2759"/>
<evidence type="ECO:0000256" key="1">
    <source>
        <dbReference type="PROSITE-ProRule" id="PRU00267"/>
    </source>
</evidence>
<dbReference type="Gene3D" id="1.10.30.10">
    <property type="entry name" value="High mobility group box domain"/>
    <property type="match status" value="1"/>
</dbReference>
<comment type="caution">
    <text evidence="3">The sequence shown here is derived from an EMBL/GenBank/DDBJ whole genome shotgun (WGS) entry which is preliminary data.</text>
</comment>
<dbReference type="SUPFAM" id="SSF47095">
    <property type="entry name" value="HMG-box"/>
    <property type="match status" value="1"/>
</dbReference>
<dbReference type="HOGENOM" id="CLU_2386361_0_0_1"/>
<evidence type="ECO:0000313" key="4">
    <source>
        <dbReference type="Proteomes" id="UP000005446"/>
    </source>
</evidence>
<dbReference type="InParanoid" id="H0EQQ2"/>
<dbReference type="GO" id="GO:0005634">
    <property type="term" value="C:nucleus"/>
    <property type="evidence" value="ECO:0007669"/>
    <property type="project" value="UniProtKB-UniRule"/>
</dbReference>
<protein>
    <submittedName>
        <fullName evidence="3">Putative High mobility group B protein 1</fullName>
    </submittedName>
</protein>
<accession>H0EQQ2</accession>
<dbReference type="Proteomes" id="UP000005446">
    <property type="component" value="Unassembled WGS sequence"/>
</dbReference>
<evidence type="ECO:0000313" key="3">
    <source>
        <dbReference type="EMBL" id="EHK99174.1"/>
    </source>
</evidence>
<keyword evidence="1" id="KW-0539">Nucleus</keyword>
<dbReference type="GO" id="GO:0003677">
    <property type="term" value="F:DNA binding"/>
    <property type="evidence" value="ECO:0007669"/>
    <property type="project" value="UniProtKB-UniRule"/>
</dbReference>
<dbReference type="AlphaFoldDB" id="H0EQQ2"/>
<dbReference type="EMBL" id="AGUE01000125">
    <property type="protein sequence ID" value="EHK99174.1"/>
    <property type="molecule type" value="Genomic_DNA"/>
</dbReference>
<keyword evidence="4" id="KW-1185">Reference proteome</keyword>
<organism evidence="3 4">
    <name type="scientific">Glarea lozoyensis (strain ATCC 74030 / MF5533)</name>
    <dbReference type="NCBI Taxonomy" id="1104152"/>
    <lineage>
        <taxon>Eukaryota</taxon>
        <taxon>Fungi</taxon>
        <taxon>Dikarya</taxon>
        <taxon>Ascomycota</taxon>
        <taxon>Pezizomycotina</taxon>
        <taxon>Leotiomycetes</taxon>
        <taxon>Helotiales</taxon>
        <taxon>Helotiaceae</taxon>
        <taxon>Glarea</taxon>
    </lineage>
</organism>
<dbReference type="Pfam" id="PF00505">
    <property type="entry name" value="HMG_box"/>
    <property type="match status" value="1"/>
</dbReference>
<feature type="DNA-binding region" description="HMG box" evidence="1">
    <location>
        <begin position="14"/>
        <end position="67"/>
    </location>
</feature>
<evidence type="ECO:0000259" key="2">
    <source>
        <dbReference type="PROSITE" id="PS50118"/>
    </source>
</evidence>
<proteinExistence type="predicted"/>